<feature type="domain" description="Flavodoxin-like fold" evidence="2">
    <location>
        <begin position="1"/>
        <end position="157"/>
    </location>
</feature>
<dbReference type="RefSeq" id="WP_017807252.1">
    <property type="nucleotide sequence ID" value="NZ_JBANLW010000040.1"/>
</dbReference>
<dbReference type="Proteomes" id="UP000254465">
    <property type="component" value="Unassembled WGS sequence"/>
</dbReference>
<gene>
    <name evidence="4" type="primary">kefF_2</name>
    <name evidence="3" type="ORF">EIG79_07185</name>
    <name evidence="4" type="ORF">NCTC11296_03094</name>
</gene>
<dbReference type="Pfam" id="PF02525">
    <property type="entry name" value="Flavodoxin_2"/>
    <property type="match status" value="1"/>
</dbReference>
<evidence type="ECO:0000313" key="6">
    <source>
        <dbReference type="Proteomes" id="UP000294229"/>
    </source>
</evidence>
<protein>
    <submittedName>
        <fullName evidence="3">Flavodoxin family protein</fullName>
    </submittedName>
    <submittedName>
        <fullName evidence="4">NAD(P)H dehydrogenase (Quinone)</fullName>
        <ecNumber evidence="4">1.6.5.2</ecNumber>
        <ecNumber evidence="4">1.6.99.-</ecNumber>
    </submittedName>
</protein>
<dbReference type="GO" id="GO:0010181">
    <property type="term" value="F:FMN binding"/>
    <property type="evidence" value="ECO:0007669"/>
    <property type="project" value="TreeGrafter"/>
</dbReference>
<evidence type="ECO:0000259" key="2">
    <source>
        <dbReference type="Pfam" id="PF02525"/>
    </source>
</evidence>
<accession>A0A0F5EY28</accession>
<dbReference type="Gene3D" id="3.40.50.360">
    <property type="match status" value="1"/>
</dbReference>
<dbReference type="EMBL" id="RQXS01000030">
    <property type="protein sequence ID" value="RZN58735.1"/>
    <property type="molecule type" value="Genomic_DNA"/>
</dbReference>
<sequence>MSILIISSHPNLTQSVANQTILNQLKKLLPTAEFVHLDSQYPDFRIDVAAEQNRLMQTDTIVLQFPFYWYSYPALLKKWVDEVFVYGFAHGSTGDKVKGKKLVMSFTTGAAAELYQPEAAMHHTVEQFLPAFQQLAFLCQMEWQPPVYSNGMTTIPNVSTPEQIVEVQAKGVAHAERLAAQLQK</sequence>
<dbReference type="GO" id="GO:0009055">
    <property type="term" value="F:electron transfer activity"/>
    <property type="evidence" value="ECO:0007669"/>
    <property type="project" value="TreeGrafter"/>
</dbReference>
<dbReference type="InterPro" id="IPR046980">
    <property type="entry name" value="KefG/KefF"/>
</dbReference>
<dbReference type="GO" id="GO:0003955">
    <property type="term" value="F:NAD(P)H dehydrogenase (quinone) activity"/>
    <property type="evidence" value="ECO:0007669"/>
    <property type="project" value="UniProtKB-EC"/>
</dbReference>
<name>A0A0F5EY28_AVIPA</name>
<dbReference type="STRING" id="728.VY92_08735"/>
<dbReference type="EMBL" id="UGHK01000003">
    <property type="protein sequence ID" value="STO91962.1"/>
    <property type="molecule type" value="Genomic_DNA"/>
</dbReference>
<dbReference type="SUPFAM" id="SSF52218">
    <property type="entry name" value="Flavoproteins"/>
    <property type="match status" value="1"/>
</dbReference>
<dbReference type="Proteomes" id="UP000294229">
    <property type="component" value="Unassembled WGS sequence"/>
</dbReference>
<proteinExistence type="predicted"/>
<keyword evidence="1 4" id="KW-0560">Oxidoreductase</keyword>
<evidence type="ECO:0000313" key="4">
    <source>
        <dbReference type="EMBL" id="STO91962.1"/>
    </source>
</evidence>
<dbReference type="OrthoDB" id="9798454at2"/>
<dbReference type="PANTHER" id="PTHR47307:SF1">
    <property type="entry name" value="GLUTATHIONE-REGULATED POTASSIUM-EFFLUX SYSTEM ANCILLARY PROTEIN KEFG"/>
    <property type="match status" value="1"/>
</dbReference>
<reference evidence="3 6" key="2">
    <citation type="submission" date="2018-11" db="EMBL/GenBank/DDBJ databases">
        <title>Sequencing Av. paragallinarum serogroups.</title>
        <authorList>
            <person name="Hellmuth J.E."/>
            <person name="Boucher C.E."/>
            <person name="Cason E.D."/>
        </authorList>
    </citation>
    <scope>NUCLEOTIDE SEQUENCE [LARGE SCALE GENOMIC DNA]</scope>
    <source>
        <strain evidence="3 6">SA-3</strain>
    </source>
</reference>
<dbReference type="EC" id="1.6.99.-" evidence="4"/>
<organism evidence="4 5">
    <name type="scientific">Avibacterium paragallinarum</name>
    <name type="common">Haemophilus gallinarum</name>
    <dbReference type="NCBI Taxonomy" id="728"/>
    <lineage>
        <taxon>Bacteria</taxon>
        <taxon>Pseudomonadati</taxon>
        <taxon>Pseudomonadota</taxon>
        <taxon>Gammaproteobacteria</taxon>
        <taxon>Pasteurellales</taxon>
        <taxon>Pasteurellaceae</taxon>
        <taxon>Avibacterium</taxon>
    </lineage>
</organism>
<evidence type="ECO:0000256" key="1">
    <source>
        <dbReference type="ARBA" id="ARBA00023002"/>
    </source>
</evidence>
<reference evidence="4 5" key="1">
    <citation type="submission" date="2018-06" db="EMBL/GenBank/DDBJ databases">
        <authorList>
            <consortium name="Pathogen Informatics"/>
            <person name="Doyle S."/>
        </authorList>
    </citation>
    <scope>NUCLEOTIDE SEQUENCE [LARGE SCALE GENOMIC DNA]</scope>
    <source>
        <strain evidence="4 5">NCTC11296</strain>
    </source>
</reference>
<dbReference type="AlphaFoldDB" id="A0A0F5EY28"/>
<dbReference type="EC" id="1.6.5.2" evidence="4"/>
<dbReference type="PANTHER" id="PTHR47307">
    <property type="entry name" value="GLUTATHIONE-REGULATED POTASSIUM-EFFLUX SYSTEM ANCILLARY PROTEIN KEFG"/>
    <property type="match status" value="1"/>
</dbReference>
<dbReference type="eggNOG" id="COG2249">
    <property type="taxonomic scope" value="Bacteria"/>
</dbReference>
<dbReference type="InterPro" id="IPR029039">
    <property type="entry name" value="Flavoprotein-like_sf"/>
</dbReference>
<evidence type="ECO:0000313" key="5">
    <source>
        <dbReference type="Proteomes" id="UP000254465"/>
    </source>
</evidence>
<dbReference type="InterPro" id="IPR003680">
    <property type="entry name" value="Flavodoxin_fold"/>
</dbReference>
<evidence type="ECO:0000313" key="3">
    <source>
        <dbReference type="EMBL" id="RZN58735.1"/>
    </source>
</evidence>